<dbReference type="KEGG" id="taj:C1A40_12265"/>
<sequence length="304" mass="33398">MRKLYFVLILLSLVFNLSCDDGDIITIELDFEDTFSSCGINNLVFFKTKNDPSESLSLKLTGVTLDDILSVEADGVFEKSYTISSTNPFNYRTYSNTTLPSDLFCSDVPNSEINITKDIQSTSGIADVKTVLTEADDDGISSIFEDLDGDDDFTNDDTDNDGIPNYLDADDDGDNILTKDENPDPNGDGDPSDAQDTDGDGIPDYLDDDDDGDGVKTRDEENHTTDNNPANDKTMDDLADYLNPLVATVVPATGYRGHVYLQYYKVTVILRNIDIDILSADELDFGELEDSALTKTIIGEPVFN</sequence>
<keyword evidence="2" id="KW-0732">Signal</keyword>
<evidence type="ECO:0000313" key="4">
    <source>
        <dbReference type="Proteomes" id="UP000236592"/>
    </source>
</evidence>
<accession>A0A2I7SJW4</accession>
<feature type="chain" id="PRO_5014412368" evidence="2">
    <location>
        <begin position="20"/>
        <end position="304"/>
    </location>
</feature>
<feature type="region of interest" description="Disordered" evidence="1">
    <location>
        <begin position="142"/>
        <end position="234"/>
    </location>
</feature>
<dbReference type="RefSeq" id="WP_102996140.1">
    <property type="nucleotide sequence ID" value="NZ_CP025938.1"/>
</dbReference>
<evidence type="ECO:0000256" key="2">
    <source>
        <dbReference type="SAM" id="SignalP"/>
    </source>
</evidence>
<evidence type="ECO:0000313" key="3">
    <source>
        <dbReference type="EMBL" id="AUS06177.1"/>
    </source>
</evidence>
<evidence type="ECO:0000256" key="1">
    <source>
        <dbReference type="SAM" id="MobiDB-lite"/>
    </source>
</evidence>
<reference evidence="4" key="1">
    <citation type="submission" date="2018-01" db="EMBL/GenBank/DDBJ databases">
        <title>Complete genome of Tamlana sp. UJ94.</title>
        <authorList>
            <person name="Jung J."/>
            <person name="Chung D."/>
            <person name="Bae S.S."/>
            <person name="Baek K."/>
        </authorList>
    </citation>
    <scope>NUCLEOTIDE SEQUENCE [LARGE SCALE GENOMIC DNA]</scope>
    <source>
        <strain evidence="4">UJ94</strain>
    </source>
</reference>
<gene>
    <name evidence="3" type="ORF">C1A40_12265</name>
</gene>
<dbReference type="AlphaFoldDB" id="A0A2I7SJW4"/>
<name>A0A2I7SJW4_9FLAO</name>
<feature type="compositionally biased region" description="Acidic residues" evidence="1">
    <location>
        <begin position="142"/>
        <end position="160"/>
    </location>
</feature>
<dbReference type="OrthoDB" id="1159446at2"/>
<feature type="compositionally biased region" description="Acidic residues" evidence="1">
    <location>
        <begin position="190"/>
        <end position="212"/>
    </location>
</feature>
<dbReference type="EMBL" id="CP025938">
    <property type="protein sequence ID" value="AUS06177.1"/>
    <property type="molecule type" value="Genomic_DNA"/>
</dbReference>
<feature type="compositionally biased region" description="Basic and acidic residues" evidence="1">
    <location>
        <begin position="213"/>
        <end position="224"/>
    </location>
</feature>
<proteinExistence type="predicted"/>
<feature type="signal peptide" evidence="2">
    <location>
        <begin position="1"/>
        <end position="19"/>
    </location>
</feature>
<dbReference type="Proteomes" id="UP000236592">
    <property type="component" value="Chromosome"/>
</dbReference>
<keyword evidence="4" id="KW-1185">Reference proteome</keyword>
<protein>
    <submittedName>
        <fullName evidence="3">Uncharacterized protein</fullName>
    </submittedName>
</protein>
<organism evidence="3 4">
    <name type="scientific">Pseudotamlana carrageenivorans</name>
    <dbReference type="NCBI Taxonomy" id="2069432"/>
    <lineage>
        <taxon>Bacteria</taxon>
        <taxon>Pseudomonadati</taxon>
        <taxon>Bacteroidota</taxon>
        <taxon>Flavobacteriia</taxon>
        <taxon>Flavobacteriales</taxon>
        <taxon>Flavobacteriaceae</taxon>
        <taxon>Pseudotamlana</taxon>
    </lineage>
</organism>